<dbReference type="Gene3D" id="1.20.58.2150">
    <property type="match status" value="1"/>
</dbReference>
<dbReference type="InterPro" id="IPR041437">
    <property type="entry name" value="GH115_C"/>
</dbReference>
<dbReference type="InterPro" id="IPR029018">
    <property type="entry name" value="Hex-like_dom2"/>
</dbReference>
<keyword evidence="2" id="KW-0812">Transmembrane</keyword>
<dbReference type="Proteomes" id="UP000632774">
    <property type="component" value="Unassembled WGS sequence"/>
</dbReference>
<sequence>MRITNVPYSLGLSKIFIGMIALFSVIFTNAGAMPFPMVTPQTKVAIVYDAGDHKLDSIAANLLAQDIQRVSGYLPKVYTDVSKAGGNVIIIGTSQSKLVAALNDKYFDQLNGKWECYSLKVIAHPYKNIDNALVITGSDDRGTAYGVFDISARIGVTAWYWWADATPEHKAILNLDITNYTSQTPSVKYRGIFINDEDWGLQPWAAKTFEPETGDIGPKTYAKVFELLLRLKANLIWPAMHPSTKAFFHYPGNIKVAEDYQIVVGSSHAEPMLRNNVSEWDEKTMGPFNYITNKQKVSSYWESRVKESRSNNVIYSMGMRGVHDSGIEGVKTIKETVPLLERIFADQRDILKKYVNPYINKVPQAFTIYKEVLDVYDAGLKVPDDITLVWPDDNYGYIQRLDDQQEAGRKGGSGVYYHTSYWGRPHDYIWLCSTSPGLMREEMTKAYDMDARNIWVLNVGDIKPAEYNIQFFMDMAYQVKPFYNSAYLKPHLKNWVSANLGDKYATPIADVIEQYYQLAFERKPEFMGWSQTEPTTQPKLTAYNHFNYGDQAQQRIDAYDNLEQSVKKLQLAVNPGKQDCFYQLVYYPVTAASLMNKKFLYRDKAYLYARQGRLTARNYDSLSKAAYQRIIEATDYYNNKLAAGKWSHIMSMQPRDLPVFKAPELTYEITKHPEAWLVSPEGGEALTLPQFNRSGNNRHFVDIFLTRDTALTYTVKSSAGWIKLSQSSGKLSSRGNQARLWVDINWSQLPAGKSAAGSIIVQSGNSAYTLTLKAANNQVPAHYQGFVEADGYVSIYAKNYQANVKNGDSEWSAVDGLGRTEQAMEALPLGFNPVVKSDMTDAAIKKQAALSYNFLTFNSAPAEVKIYTIPTYPLNKNFEMRYAVSIDEGPATVLNFKTIGRSEEWKQNVLSNSAVRSAKLPSLPAGKHVLHVYMIDPGVIIDRMVIDLGGLKPFYGLLPENAHF</sequence>
<proteinExistence type="predicted"/>
<keyword evidence="5" id="KW-1185">Reference proteome</keyword>
<dbReference type="Gene3D" id="2.60.120.1620">
    <property type="match status" value="1"/>
</dbReference>
<accession>A0ABR9XCQ9</accession>
<dbReference type="InterPro" id="IPR031924">
    <property type="entry name" value="GH115"/>
</dbReference>
<dbReference type="Pfam" id="PF15979">
    <property type="entry name" value="Glyco_hydro_115"/>
    <property type="match status" value="1"/>
</dbReference>
<dbReference type="Pfam" id="PF17829">
    <property type="entry name" value="GH115_C"/>
    <property type="match status" value="1"/>
</dbReference>
<evidence type="ECO:0000256" key="1">
    <source>
        <dbReference type="ARBA" id="ARBA00022801"/>
    </source>
</evidence>
<dbReference type="RefSeq" id="WP_194104377.1">
    <property type="nucleotide sequence ID" value="NZ_JADFFM010000001.1"/>
</dbReference>
<dbReference type="PANTHER" id="PTHR37842:SF2">
    <property type="entry name" value="GYLCOSYL HYDROLASE 115 C-TERMINAL DOMAIN-CONTAINING PROTEIN"/>
    <property type="match status" value="1"/>
</dbReference>
<reference evidence="4 5" key="1">
    <citation type="submission" date="2020-10" db="EMBL/GenBank/DDBJ databases">
        <title>Mucilaginibacter mali sp. nov., isolated from rhizosphere soil of apple orchard.</title>
        <authorList>
            <person name="Lee J.-S."/>
            <person name="Kim H.S."/>
            <person name="Kim J.-S."/>
        </authorList>
    </citation>
    <scope>NUCLEOTIDE SEQUENCE [LARGE SCALE GENOMIC DNA]</scope>
    <source>
        <strain evidence="4 5">KCTC 23157</strain>
    </source>
</reference>
<dbReference type="Gene3D" id="3.30.379.10">
    <property type="entry name" value="Chitobiase/beta-hexosaminidase domain 2-like"/>
    <property type="match status" value="1"/>
</dbReference>
<evidence type="ECO:0000313" key="5">
    <source>
        <dbReference type="Proteomes" id="UP000632774"/>
    </source>
</evidence>
<keyword evidence="2" id="KW-0472">Membrane</keyword>
<dbReference type="GO" id="GO:0016787">
    <property type="term" value="F:hydrolase activity"/>
    <property type="evidence" value="ECO:0007669"/>
    <property type="project" value="UniProtKB-KW"/>
</dbReference>
<evidence type="ECO:0000256" key="2">
    <source>
        <dbReference type="SAM" id="Phobius"/>
    </source>
</evidence>
<keyword evidence="2" id="KW-1133">Transmembrane helix</keyword>
<comment type="caution">
    <text evidence="4">The sequence shown here is derived from an EMBL/GenBank/DDBJ whole genome shotgun (WGS) entry which is preliminary data.</text>
</comment>
<dbReference type="InterPro" id="IPR042301">
    <property type="entry name" value="GH115_sf"/>
</dbReference>
<keyword evidence="1 4" id="KW-0378">Hydrolase</keyword>
<protein>
    <submittedName>
        <fullName evidence="4">Glycosyl hydrolase 115 family protein</fullName>
    </submittedName>
</protein>
<feature type="domain" description="Gylcosyl hydrolase 115 C-terminal" evidence="3">
    <location>
        <begin position="785"/>
        <end position="955"/>
    </location>
</feature>
<feature type="transmembrane region" description="Helical" evidence="2">
    <location>
        <begin position="12"/>
        <end position="33"/>
    </location>
</feature>
<gene>
    <name evidence="4" type="ORF">IRJ18_01195</name>
</gene>
<dbReference type="Gene3D" id="3.20.20.520">
    <property type="entry name" value="Glycosyl hydrolase family 115"/>
    <property type="match status" value="1"/>
</dbReference>
<name>A0ABR9XCQ9_9SPHI</name>
<evidence type="ECO:0000259" key="3">
    <source>
        <dbReference type="Pfam" id="PF17829"/>
    </source>
</evidence>
<organism evidence="4 5">
    <name type="scientific">Mucilaginibacter boryungensis</name>
    <dbReference type="NCBI Taxonomy" id="768480"/>
    <lineage>
        <taxon>Bacteria</taxon>
        <taxon>Pseudomonadati</taxon>
        <taxon>Bacteroidota</taxon>
        <taxon>Sphingobacteriia</taxon>
        <taxon>Sphingobacteriales</taxon>
        <taxon>Sphingobacteriaceae</taxon>
        <taxon>Mucilaginibacter</taxon>
    </lineage>
</organism>
<dbReference type="EMBL" id="JADFFM010000001">
    <property type="protein sequence ID" value="MBE9664955.1"/>
    <property type="molecule type" value="Genomic_DNA"/>
</dbReference>
<evidence type="ECO:0000313" key="4">
    <source>
        <dbReference type="EMBL" id="MBE9664955.1"/>
    </source>
</evidence>
<dbReference type="PANTHER" id="PTHR37842">
    <property type="match status" value="1"/>
</dbReference>
<dbReference type="SUPFAM" id="SSF55545">
    <property type="entry name" value="beta-N-acetylhexosaminidase-like domain"/>
    <property type="match status" value="1"/>
</dbReference>